<evidence type="ECO:0000259" key="6">
    <source>
        <dbReference type="PROSITE" id="PS51382"/>
    </source>
</evidence>
<dbReference type="SUPFAM" id="SSF57850">
    <property type="entry name" value="RING/U-box"/>
    <property type="match status" value="1"/>
</dbReference>
<dbReference type="Proteomes" id="UP000268162">
    <property type="component" value="Unassembled WGS sequence"/>
</dbReference>
<evidence type="ECO:0000259" key="5">
    <source>
        <dbReference type="PROSITE" id="PS50089"/>
    </source>
</evidence>
<reference evidence="8" key="1">
    <citation type="journal article" date="2018" name="Nat. Microbiol.">
        <title>Leveraging single-cell genomics to expand the fungal tree of life.</title>
        <authorList>
            <person name="Ahrendt S.R."/>
            <person name="Quandt C.A."/>
            <person name="Ciobanu D."/>
            <person name="Clum A."/>
            <person name="Salamov A."/>
            <person name="Andreopoulos B."/>
            <person name="Cheng J.F."/>
            <person name="Woyke T."/>
            <person name="Pelin A."/>
            <person name="Henrissat B."/>
            <person name="Reynolds N.K."/>
            <person name="Benny G.L."/>
            <person name="Smith M.E."/>
            <person name="James T.Y."/>
            <person name="Grigoriev I.V."/>
        </authorList>
    </citation>
    <scope>NUCLEOTIDE SEQUENCE [LARGE SCALE GENOMIC DNA]</scope>
    <source>
        <strain evidence="8">RSA 468</strain>
    </source>
</reference>
<dbReference type="PANTHER" id="PTHR23327">
    <property type="entry name" value="RING FINGER PROTEIN 127"/>
    <property type="match status" value="1"/>
</dbReference>
<dbReference type="InterPro" id="IPR018957">
    <property type="entry name" value="Znf_C3HC4_RING-type"/>
</dbReference>
<feature type="domain" description="SPX" evidence="6">
    <location>
        <begin position="1"/>
        <end position="162"/>
    </location>
</feature>
<dbReference type="EMBL" id="ML002255">
    <property type="protein sequence ID" value="RKP39646.1"/>
    <property type="molecule type" value="Genomic_DNA"/>
</dbReference>
<dbReference type="PROSITE" id="PS50089">
    <property type="entry name" value="ZF_RING_2"/>
    <property type="match status" value="1"/>
</dbReference>
<evidence type="ECO:0000313" key="8">
    <source>
        <dbReference type="Proteomes" id="UP000268162"/>
    </source>
</evidence>
<keyword evidence="1" id="KW-0479">Metal-binding</keyword>
<dbReference type="Pfam" id="PF00097">
    <property type="entry name" value="zf-C3HC4"/>
    <property type="match status" value="1"/>
</dbReference>
<dbReference type="InterPro" id="IPR013083">
    <property type="entry name" value="Znf_RING/FYVE/PHD"/>
</dbReference>
<dbReference type="STRING" id="215637.A0A4Q0A0M4"/>
<dbReference type="InterPro" id="IPR001841">
    <property type="entry name" value="Znf_RING"/>
</dbReference>
<sequence length="316" mass="36678">TVTLKSDTTFFSSILNQLERMDRFQRHSEADFRHRLDKLESQLATVASPYSPDLYGWRTVFRCYRSAAIWEQAQGDWRRGEGPVEYSQRQFRTFTHTILDRHRLPDHWRHPASPMVLTEFLHFNLALLTAKAFRDLNQTALTKILKKHDKRTHLRAAPVFSELVIHVRHRRAGGLDGTPTSSAFFALARRLLTLVPQPTDYDCPLCLALCWPPVRLRCGHRYCVRCLVKAVRQRIVDCPLCRCPAAVESATARNLDGALRNFLKLYFPREVQRRQREIDRELARMEINAVLAPHVRPVYREEDDLASDSTDDEDGS</sequence>
<name>A0A4Q0A0M4_9FUNG</name>
<evidence type="ECO:0000256" key="2">
    <source>
        <dbReference type="ARBA" id="ARBA00022771"/>
    </source>
</evidence>
<keyword evidence="8" id="KW-1185">Reference proteome</keyword>
<dbReference type="InterPro" id="IPR004331">
    <property type="entry name" value="SPX_dom"/>
</dbReference>
<proteinExistence type="predicted"/>
<evidence type="ECO:0000256" key="1">
    <source>
        <dbReference type="ARBA" id="ARBA00022723"/>
    </source>
</evidence>
<dbReference type="Pfam" id="PF03105">
    <property type="entry name" value="SPX"/>
    <property type="match status" value="1"/>
</dbReference>
<dbReference type="Gene3D" id="3.30.40.10">
    <property type="entry name" value="Zinc/RING finger domain, C3HC4 (zinc finger)"/>
    <property type="match status" value="1"/>
</dbReference>
<keyword evidence="2 4" id="KW-0863">Zinc-finger</keyword>
<dbReference type="PANTHER" id="PTHR23327:SF51">
    <property type="entry name" value="TRANSCRIPTIONAL REGULATOR OF YEAST FORM ADHERENCE 3"/>
    <property type="match status" value="1"/>
</dbReference>
<evidence type="ECO:0000256" key="3">
    <source>
        <dbReference type="ARBA" id="ARBA00022833"/>
    </source>
</evidence>
<dbReference type="InterPro" id="IPR017907">
    <property type="entry name" value="Znf_RING_CS"/>
</dbReference>
<feature type="non-terminal residue" evidence="7">
    <location>
        <position position="1"/>
    </location>
</feature>
<organism evidence="7 8">
    <name type="scientific">Dimargaris cristalligena</name>
    <dbReference type="NCBI Taxonomy" id="215637"/>
    <lineage>
        <taxon>Eukaryota</taxon>
        <taxon>Fungi</taxon>
        <taxon>Fungi incertae sedis</taxon>
        <taxon>Zoopagomycota</taxon>
        <taxon>Kickxellomycotina</taxon>
        <taxon>Dimargaritomycetes</taxon>
        <taxon>Dimargaritales</taxon>
        <taxon>Dimargaritaceae</taxon>
        <taxon>Dimargaris</taxon>
    </lineage>
</organism>
<keyword evidence="3" id="KW-0862">Zinc</keyword>
<gene>
    <name evidence="7" type="ORF">BJ085DRAFT_21230</name>
</gene>
<dbReference type="SMART" id="SM00184">
    <property type="entry name" value="RING"/>
    <property type="match status" value="1"/>
</dbReference>
<dbReference type="AlphaFoldDB" id="A0A4Q0A0M4"/>
<feature type="domain" description="RING-type" evidence="5">
    <location>
        <begin position="203"/>
        <end position="242"/>
    </location>
</feature>
<protein>
    <submittedName>
        <fullName evidence="7">SPX domain-containing protein</fullName>
    </submittedName>
</protein>
<dbReference type="PROSITE" id="PS00518">
    <property type="entry name" value="ZF_RING_1"/>
    <property type="match status" value="1"/>
</dbReference>
<dbReference type="GO" id="GO:0008270">
    <property type="term" value="F:zinc ion binding"/>
    <property type="evidence" value="ECO:0007669"/>
    <property type="project" value="UniProtKB-KW"/>
</dbReference>
<evidence type="ECO:0000256" key="4">
    <source>
        <dbReference type="PROSITE-ProRule" id="PRU00175"/>
    </source>
</evidence>
<dbReference type="PROSITE" id="PS51382">
    <property type="entry name" value="SPX"/>
    <property type="match status" value="1"/>
</dbReference>
<evidence type="ECO:0000313" key="7">
    <source>
        <dbReference type="EMBL" id="RKP39646.1"/>
    </source>
</evidence>
<accession>A0A4Q0A0M4</accession>